<accession>F0MCB4</accession>
<dbReference type="KEGG" id="apn:Asphe3_41000"/>
<evidence type="ECO:0000256" key="2">
    <source>
        <dbReference type="ARBA" id="ARBA00007165"/>
    </source>
</evidence>
<dbReference type="OrthoDB" id="9807214at2"/>
<dbReference type="PANTHER" id="PTHR23427">
    <property type="entry name" value="SURFEIT LOCUS PROTEIN"/>
    <property type="match status" value="1"/>
</dbReference>
<sequence precursor="true">MTYRFLFTRRWVGFLLLAAMVAAACAGLSKWQMDRRNQAVAEIRRVQDNYDKNPVPFAVAKQYFETADPEVKWSTVSITGQYLTQDQRIVRNRPQNSAPGYEVLVPFRVASGETIVVNRGWLPIGNARAGYPDLVPDPPAGNVQVVVRLKPSEPELDGRTAPEGQLPSIALPAYARQLSYPLLTGSYGLMAAESPGRNVAPAQLSAPAVQEGSNLSYALQWLTFGILAFVGFGYTARQQARIAREEREDQAEDPSEAVLEARRESRAGKRNSSDEEEDAILDRMGI</sequence>
<dbReference type="eggNOG" id="COG3346">
    <property type="taxonomic scope" value="Bacteria"/>
</dbReference>
<feature type="compositionally biased region" description="Basic and acidic residues" evidence="7">
    <location>
        <begin position="259"/>
        <end position="273"/>
    </location>
</feature>
<evidence type="ECO:0000313" key="9">
    <source>
        <dbReference type="EMBL" id="ADX75165.1"/>
    </source>
</evidence>
<dbReference type="PANTHER" id="PTHR23427:SF2">
    <property type="entry name" value="SURFEIT LOCUS PROTEIN 1"/>
    <property type="match status" value="1"/>
</dbReference>
<proteinExistence type="inferred from homology"/>
<keyword evidence="5 6" id="KW-0472">Membrane</keyword>
<gene>
    <name evidence="9" type="ordered locus">Asphe3_41000</name>
</gene>
<evidence type="ECO:0000256" key="3">
    <source>
        <dbReference type="ARBA" id="ARBA00022692"/>
    </source>
</evidence>
<comment type="subcellular location">
    <subcellularLocation>
        <location evidence="6">Cell membrane</location>
        <topology evidence="6">Multi-pass membrane protein</topology>
    </subcellularLocation>
    <subcellularLocation>
        <location evidence="1">Membrane</location>
    </subcellularLocation>
</comment>
<evidence type="ECO:0000256" key="8">
    <source>
        <dbReference type="SAM" id="SignalP"/>
    </source>
</evidence>
<keyword evidence="6" id="KW-1003">Cell membrane</keyword>
<evidence type="ECO:0000256" key="7">
    <source>
        <dbReference type="SAM" id="MobiDB-lite"/>
    </source>
</evidence>
<evidence type="ECO:0000313" key="10">
    <source>
        <dbReference type="Proteomes" id="UP000008639"/>
    </source>
</evidence>
<dbReference type="InterPro" id="IPR045214">
    <property type="entry name" value="Surf1/Surf4"/>
</dbReference>
<evidence type="ECO:0000256" key="5">
    <source>
        <dbReference type="ARBA" id="ARBA00023136"/>
    </source>
</evidence>
<reference evidence="10" key="1">
    <citation type="journal article" date="2011" name="Stand. Genomic Sci.">
        <title>Complete genome sequence of Arthrobacter phenanthrenivorans type strain (Sphe3).</title>
        <authorList>
            <person name="Kallimanis A."/>
            <person name="Labutti K.M."/>
            <person name="Lapidus A."/>
            <person name="Clum A."/>
            <person name="Lykidis A."/>
            <person name="Mavromatis K."/>
            <person name="Pagani I."/>
            <person name="Liolios K."/>
            <person name="Ivanova N."/>
            <person name="Goodwin L."/>
            <person name="Pitluck S."/>
            <person name="Chen A."/>
            <person name="Palaniappan K."/>
            <person name="Markowitz V."/>
            <person name="Bristow J."/>
            <person name="Velentzas A.D."/>
            <person name="Perisynakis A."/>
            <person name="Ouzounis C.C."/>
            <person name="Kyrpides N.C."/>
            <person name="Koukkou A.I."/>
            <person name="Drainas C."/>
        </authorList>
    </citation>
    <scope>NUCLEOTIDE SEQUENCE [LARGE SCALE GENOMIC DNA]</scope>
    <source>
        <strain evidence="10">DSM 18606 / JCM 16027 / LMG 23796 / Sphe3</strain>
        <plasmid evidence="10">Plasmid pASPHE301</plasmid>
    </source>
</reference>
<evidence type="ECO:0000256" key="1">
    <source>
        <dbReference type="ARBA" id="ARBA00004370"/>
    </source>
</evidence>
<name>F0MCB4_PSEPM</name>
<feature type="transmembrane region" description="Helical" evidence="6">
    <location>
        <begin position="217"/>
        <end position="236"/>
    </location>
</feature>
<feature type="chain" id="PRO_5038455307" description="SURF1-like protein" evidence="8">
    <location>
        <begin position="27"/>
        <end position="286"/>
    </location>
</feature>
<dbReference type="PROSITE" id="PS51257">
    <property type="entry name" value="PROKAR_LIPOPROTEIN"/>
    <property type="match status" value="1"/>
</dbReference>
<dbReference type="GO" id="GO:0005886">
    <property type="term" value="C:plasma membrane"/>
    <property type="evidence" value="ECO:0007669"/>
    <property type="project" value="UniProtKB-SubCell"/>
</dbReference>
<dbReference type="CDD" id="cd06662">
    <property type="entry name" value="SURF1"/>
    <property type="match status" value="1"/>
</dbReference>
<dbReference type="PROSITE" id="PS50895">
    <property type="entry name" value="SURF1"/>
    <property type="match status" value="1"/>
</dbReference>
<dbReference type="Pfam" id="PF02104">
    <property type="entry name" value="SURF1"/>
    <property type="match status" value="1"/>
</dbReference>
<protein>
    <recommendedName>
        <fullName evidence="6">SURF1-like protein</fullName>
    </recommendedName>
</protein>
<evidence type="ECO:0000256" key="6">
    <source>
        <dbReference type="RuleBase" id="RU363076"/>
    </source>
</evidence>
<keyword evidence="4 6" id="KW-1133">Transmembrane helix</keyword>
<dbReference type="EMBL" id="CP002380">
    <property type="protein sequence ID" value="ADX75165.1"/>
    <property type="molecule type" value="Genomic_DNA"/>
</dbReference>
<organism evidence="9 10">
    <name type="scientific">Pseudarthrobacter phenanthrenivorans (strain DSM 18606 / JCM 16027 / LMG 23796 / Sphe3)</name>
    <name type="common">Arthrobacter phenanthrenivorans</name>
    <dbReference type="NCBI Taxonomy" id="930171"/>
    <lineage>
        <taxon>Bacteria</taxon>
        <taxon>Bacillati</taxon>
        <taxon>Actinomycetota</taxon>
        <taxon>Actinomycetes</taxon>
        <taxon>Micrococcales</taxon>
        <taxon>Micrococcaceae</taxon>
        <taxon>Pseudarthrobacter</taxon>
    </lineage>
</organism>
<feature type="signal peptide" evidence="8">
    <location>
        <begin position="1"/>
        <end position="26"/>
    </location>
</feature>
<feature type="region of interest" description="Disordered" evidence="7">
    <location>
        <begin position="244"/>
        <end position="286"/>
    </location>
</feature>
<dbReference type="Proteomes" id="UP000008639">
    <property type="component" value="Plasmid pASPHE301"/>
</dbReference>
<comment type="caution">
    <text evidence="6">Lacks conserved residue(s) required for the propagation of feature annotation.</text>
</comment>
<dbReference type="AlphaFoldDB" id="F0MCB4"/>
<dbReference type="HOGENOM" id="CLU_047737_0_0_11"/>
<comment type="similarity">
    <text evidence="2 6">Belongs to the SURF1 family.</text>
</comment>
<keyword evidence="9" id="KW-0614">Plasmid</keyword>
<keyword evidence="3 6" id="KW-0812">Transmembrane</keyword>
<evidence type="ECO:0000256" key="4">
    <source>
        <dbReference type="ARBA" id="ARBA00022989"/>
    </source>
</evidence>
<dbReference type="InterPro" id="IPR002994">
    <property type="entry name" value="Surf1/Shy1"/>
</dbReference>
<dbReference type="RefSeq" id="WP_013603032.1">
    <property type="nucleotide sequence ID" value="NC_015146.1"/>
</dbReference>
<keyword evidence="8" id="KW-0732">Signal</keyword>
<geneLocation type="plasmid" evidence="9 10">
    <name>pASPHE301</name>
</geneLocation>